<evidence type="ECO:0000313" key="2">
    <source>
        <dbReference type="EMBL" id="KAF6809357.1"/>
    </source>
</evidence>
<dbReference type="Proteomes" id="UP000652219">
    <property type="component" value="Unassembled WGS sequence"/>
</dbReference>
<evidence type="ECO:0000256" key="1">
    <source>
        <dbReference type="SAM" id="MobiDB-lite"/>
    </source>
</evidence>
<accession>A0A8H6MUD8</accession>
<comment type="caution">
    <text evidence="2">The sequence shown here is derived from an EMBL/GenBank/DDBJ whole genome shotgun (WGS) entry which is preliminary data.</text>
</comment>
<evidence type="ECO:0000313" key="3">
    <source>
        <dbReference type="Proteomes" id="UP000652219"/>
    </source>
</evidence>
<gene>
    <name evidence="2" type="ORF">CSOJ01_06945</name>
</gene>
<sequence>MPSQDQGCEKPPTFSRAELDQGHKARSNPSCLGGNRRDSAQPPPGRQLFTYPFTRTLMLSFAGATRFVPGMGRGVASLRLPLAAGLPSPPPSMQICNAASPLSSLARPPAAAVASPSGRINNSAHVNATASYVPGCSRFGAREVGTGGGLVSMGMNPHQLLIWPSPVPLPIAGPVVIRSPEKVVR</sequence>
<organism evidence="2 3">
    <name type="scientific">Colletotrichum sojae</name>
    <dbReference type="NCBI Taxonomy" id="2175907"/>
    <lineage>
        <taxon>Eukaryota</taxon>
        <taxon>Fungi</taxon>
        <taxon>Dikarya</taxon>
        <taxon>Ascomycota</taxon>
        <taxon>Pezizomycotina</taxon>
        <taxon>Sordariomycetes</taxon>
        <taxon>Hypocreomycetidae</taxon>
        <taxon>Glomerellales</taxon>
        <taxon>Glomerellaceae</taxon>
        <taxon>Colletotrichum</taxon>
        <taxon>Colletotrichum orchidearum species complex</taxon>
    </lineage>
</organism>
<reference evidence="2 3" key="1">
    <citation type="journal article" date="2020" name="Phytopathology">
        <title>Genome Sequence Resources of Colletotrichum truncatum, C. plurivorum, C. musicola, and C. sojae: Four Species Pathogenic to Soybean (Glycine max).</title>
        <authorList>
            <person name="Rogerio F."/>
            <person name="Boufleur T.R."/>
            <person name="Ciampi-Guillardi M."/>
            <person name="Sukno S.A."/>
            <person name="Thon M.R."/>
            <person name="Massola Junior N.S."/>
            <person name="Baroncelli R."/>
        </authorList>
    </citation>
    <scope>NUCLEOTIDE SEQUENCE [LARGE SCALE GENOMIC DNA]</scope>
    <source>
        <strain evidence="2 3">LFN0009</strain>
    </source>
</reference>
<protein>
    <submittedName>
        <fullName evidence="2">Uncharacterized protein</fullName>
    </submittedName>
</protein>
<feature type="region of interest" description="Disordered" evidence="1">
    <location>
        <begin position="1"/>
        <end position="47"/>
    </location>
</feature>
<proteinExistence type="predicted"/>
<dbReference type="EMBL" id="WIGN01000102">
    <property type="protein sequence ID" value="KAF6809357.1"/>
    <property type="molecule type" value="Genomic_DNA"/>
</dbReference>
<name>A0A8H6MUD8_9PEZI</name>
<dbReference type="AlphaFoldDB" id="A0A8H6MUD8"/>
<keyword evidence="3" id="KW-1185">Reference proteome</keyword>